<keyword evidence="8" id="KW-0436">Ligase</keyword>
<dbReference type="GO" id="GO:0016874">
    <property type="term" value="F:ligase activity"/>
    <property type="evidence" value="ECO:0007669"/>
    <property type="project" value="UniProtKB-KW"/>
</dbReference>
<feature type="domain" description="O-antigen ligase-related" evidence="7">
    <location>
        <begin position="197"/>
        <end position="355"/>
    </location>
</feature>
<evidence type="ECO:0000256" key="5">
    <source>
        <dbReference type="SAM" id="MobiDB-lite"/>
    </source>
</evidence>
<evidence type="ECO:0000256" key="4">
    <source>
        <dbReference type="ARBA" id="ARBA00023136"/>
    </source>
</evidence>
<comment type="subcellular location">
    <subcellularLocation>
        <location evidence="1">Membrane</location>
        <topology evidence="1">Multi-pass membrane protein</topology>
    </subcellularLocation>
</comment>
<dbReference type="InterPro" id="IPR007016">
    <property type="entry name" value="O-antigen_ligase-rel_domated"/>
</dbReference>
<proteinExistence type="predicted"/>
<protein>
    <submittedName>
        <fullName evidence="8">O-antigen ligase family protein</fullName>
    </submittedName>
</protein>
<feature type="transmembrane region" description="Helical" evidence="6">
    <location>
        <begin position="190"/>
        <end position="207"/>
    </location>
</feature>
<keyword evidence="2 6" id="KW-0812">Transmembrane</keyword>
<comment type="caution">
    <text evidence="8">The sequence shown here is derived from an EMBL/GenBank/DDBJ whole genome shotgun (WGS) entry which is preliminary data.</text>
</comment>
<feature type="transmembrane region" description="Helical" evidence="6">
    <location>
        <begin position="87"/>
        <end position="107"/>
    </location>
</feature>
<feature type="transmembrane region" description="Helical" evidence="6">
    <location>
        <begin position="349"/>
        <end position="369"/>
    </location>
</feature>
<keyword evidence="3 6" id="KW-1133">Transmembrane helix</keyword>
<organism evidence="8 9">
    <name type="scientific">Actinomadura miaoliensis</name>
    <dbReference type="NCBI Taxonomy" id="430685"/>
    <lineage>
        <taxon>Bacteria</taxon>
        <taxon>Bacillati</taxon>
        <taxon>Actinomycetota</taxon>
        <taxon>Actinomycetes</taxon>
        <taxon>Streptosporangiales</taxon>
        <taxon>Thermomonosporaceae</taxon>
        <taxon>Actinomadura</taxon>
    </lineage>
</organism>
<dbReference type="EMBL" id="BAAAZG010000047">
    <property type="protein sequence ID" value="GAA4092278.1"/>
    <property type="molecule type" value="Genomic_DNA"/>
</dbReference>
<evidence type="ECO:0000256" key="3">
    <source>
        <dbReference type="ARBA" id="ARBA00022989"/>
    </source>
</evidence>
<feature type="transmembrane region" description="Helical" evidence="6">
    <location>
        <begin position="33"/>
        <end position="53"/>
    </location>
</feature>
<evidence type="ECO:0000256" key="2">
    <source>
        <dbReference type="ARBA" id="ARBA00022692"/>
    </source>
</evidence>
<dbReference type="PANTHER" id="PTHR37422:SF13">
    <property type="entry name" value="LIPOPOLYSACCHARIDE BIOSYNTHESIS PROTEIN PA4999-RELATED"/>
    <property type="match status" value="1"/>
</dbReference>
<evidence type="ECO:0000313" key="9">
    <source>
        <dbReference type="Proteomes" id="UP001500683"/>
    </source>
</evidence>
<feature type="transmembrane region" description="Helical" evidence="6">
    <location>
        <begin position="114"/>
        <end position="134"/>
    </location>
</feature>
<sequence>MRTALVPPALIAVTVVCVCLPRGPADLDATVQVTPADVASAVLVAVAALAAVLGRRRLPPRALVAFGPLIVALGVTTILSTDIAVSLVGAARFLQVFALVPLAVMLAVRERRDLVLVCGAVLAAGLFEAVYGIVQAATGTGASYGGRGVRAVGTFGAMDVMALASVVSYGLVVALAFLLTSPSRRRSGALTAFLWCAFGVLAVALALSLSRGNWIAVGAALTVMVVLYSRMLALRVAVCASAVAVVMVGGLGIASGTLVERARSITETTSTPDQSVVDRYSLWSTAAGIWQDHPAAGVGVKNFSAYRDTYAPLQLSAASDTADSVNGFVRQPLLSPHNEYLLILSEQGLLGFTGFAVLLATLLWGLLHPPGGSLKRARRDPLWLVAAGFMTALLFNFLYGDLGGPTSVLTSVMIGLTAVIALGPPWADGAAGLQRTRLRGSGSGSSGGPAVGSAPRGGRRTPGGADDGR</sequence>
<dbReference type="InterPro" id="IPR051533">
    <property type="entry name" value="WaaL-like"/>
</dbReference>
<evidence type="ECO:0000259" key="7">
    <source>
        <dbReference type="Pfam" id="PF04932"/>
    </source>
</evidence>
<dbReference type="PANTHER" id="PTHR37422">
    <property type="entry name" value="TEICHURONIC ACID BIOSYNTHESIS PROTEIN TUAE"/>
    <property type="match status" value="1"/>
</dbReference>
<feature type="transmembrane region" description="Helical" evidence="6">
    <location>
        <begin position="154"/>
        <end position="178"/>
    </location>
</feature>
<feature type="compositionally biased region" description="Gly residues" evidence="5">
    <location>
        <begin position="441"/>
        <end position="450"/>
    </location>
</feature>
<feature type="transmembrane region" description="Helical" evidence="6">
    <location>
        <begin position="381"/>
        <end position="400"/>
    </location>
</feature>
<dbReference type="Proteomes" id="UP001500683">
    <property type="component" value="Unassembled WGS sequence"/>
</dbReference>
<evidence type="ECO:0000256" key="1">
    <source>
        <dbReference type="ARBA" id="ARBA00004141"/>
    </source>
</evidence>
<reference evidence="9" key="1">
    <citation type="journal article" date="2019" name="Int. J. Syst. Evol. Microbiol.">
        <title>The Global Catalogue of Microorganisms (GCM) 10K type strain sequencing project: providing services to taxonomists for standard genome sequencing and annotation.</title>
        <authorList>
            <consortium name="The Broad Institute Genomics Platform"/>
            <consortium name="The Broad Institute Genome Sequencing Center for Infectious Disease"/>
            <person name="Wu L."/>
            <person name="Ma J."/>
        </authorList>
    </citation>
    <scope>NUCLEOTIDE SEQUENCE [LARGE SCALE GENOMIC DNA]</scope>
    <source>
        <strain evidence="9">JCM 16702</strain>
    </source>
</reference>
<dbReference type="Pfam" id="PF04932">
    <property type="entry name" value="Wzy_C"/>
    <property type="match status" value="1"/>
</dbReference>
<evidence type="ECO:0000256" key="6">
    <source>
        <dbReference type="SAM" id="Phobius"/>
    </source>
</evidence>
<gene>
    <name evidence="8" type="ORF">GCM10022214_62290</name>
</gene>
<feature type="transmembrane region" description="Helical" evidence="6">
    <location>
        <begin position="406"/>
        <end position="427"/>
    </location>
</feature>
<feature type="transmembrane region" description="Helical" evidence="6">
    <location>
        <begin position="62"/>
        <end position="81"/>
    </location>
</feature>
<keyword evidence="4 6" id="KW-0472">Membrane</keyword>
<feature type="transmembrane region" description="Helical" evidence="6">
    <location>
        <begin position="213"/>
        <end position="229"/>
    </location>
</feature>
<feature type="transmembrane region" description="Helical" evidence="6">
    <location>
        <begin position="236"/>
        <end position="259"/>
    </location>
</feature>
<feature type="region of interest" description="Disordered" evidence="5">
    <location>
        <begin position="437"/>
        <end position="469"/>
    </location>
</feature>
<accession>A0ABP7WNE1</accession>
<keyword evidence="9" id="KW-1185">Reference proteome</keyword>
<evidence type="ECO:0000313" key="8">
    <source>
        <dbReference type="EMBL" id="GAA4092278.1"/>
    </source>
</evidence>
<dbReference type="RefSeq" id="WP_344954726.1">
    <property type="nucleotide sequence ID" value="NZ_BAAAZG010000047.1"/>
</dbReference>
<name>A0ABP7WNE1_9ACTN</name>